<feature type="region of interest" description="Disordered" evidence="1">
    <location>
        <begin position="148"/>
        <end position="167"/>
    </location>
</feature>
<name>A0ABR3VN15_9PEZI</name>
<sequence>MERVPRGSTVVHRELDYRAKQRRRGLARRSPRVIATQVARRWCPGQKGTWTPNAHLSALRGGPAPKINAADRSGLQRIGLGLRCQTPLSCWVLTCCRVVLWCYRADEACFQGAYRPRIHRPPRRAAQRLRNPGEGGLERPLRWRFRVPTSRQQIRNPKEPASGASRW</sequence>
<protein>
    <submittedName>
        <fullName evidence="2">Uncharacterized protein</fullName>
    </submittedName>
</protein>
<reference evidence="2 3" key="1">
    <citation type="journal article" date="2024" name="Commun. Biol.">
        <title>Comparative genomic analysis of thermophilic fungi reveals convergent evolutionary adaptations and gene losses.</title>
        <authorList>
            <person name="Steindorff A.S."/>
            <person name="Aguilar-Pontes M.V."/>
            <person name="Robinson A.J."/>
            <person name="Andreopoulos B."/>
            <person name="LaButti K."/>
            <person name="Kuo A."/>
            <person name="Mondo S."/>
            <person name="Riley R."/>
            <person name="Otillar R."/>
            <person name="Haridas S."/>
            <person name="Lipzen A."/>
            <person name="Grimwood J."/>
            <person name="Schmutz J."/>
            <person name="Clum A."/>
            <person name="Reid I.D."/>
            <person name="Moisan M.C."/>
            <person name="Butler G."/>
            <person name="Nguyen T.T.M."/>
            <person name="Dewar K."/>
            <person name="Conant G."/>
            <person name="Drula E."/>
            <person name="Henrissat B."/>
            <person name="Hansel C."/>
            <person name="Singer S."/>
            <person name="Hutchinson M.I."/>
            <person name="de Vries R.P."/>
            <person name="Natvig D.O."/>
            <person name="Powell A.J."/>
            <person name="Tsang A."/>
            <person name="Grigoriev I.V."/>
        </authorList>
    </citation>
    <scope>NUCLEOTIDE SEQUENCE [LARGE SCALE GENOMIC DNA]</scope>
    <source>
        <strain evidence="2 3">ATCC 24622</strain>
    </source>
</reference>
<evidence type="ECO:0000313" key="3">
    <source>
        <dbReference type="Proteomes" id="UP001586593"/>
    </source>
</evidence>
<gene>
    <name evidence="2" type="ORF">VTK73DRAFT_3153</name>
</gene>
<evidence type="ECO:0000313" key="2">
    <source>
        <dbReference type="EMBL" id="KAL1842296.1"/>
    </source>
</evidence>
<organism evidence="2 3">
    <name type="scientific">Phialemonium thermophilum</name>
    <dbReference type="NCBI Taxonomy" id="223376"/>
    <lineage>
        <taxon>Eukaryota</taxon>
        <taxon>Fungi</taxon>
        <taxon>Dikarya</taxon>
        <taxon>Ascomycota</taxon>
        <taxon>Pezizomycotina</taxon>
        <taxon>Sordariomycetes</taxon>
        <taxon>Sordariomycetidae</taxon>
        <taxon>Cephalothecales</taxon>
        <taxon>Cephalothecaceae</taxon>
        <taxon>Phialemonium</taxon>
    </lineage>
</organism>
<comment type="caution">
    <text evidence="2">The sequence shown here is derived from an EMBL/GenBank/DDBJ whole genome shotgun (WGS) entry which is preliminary data.</text>
</comment>
<dbReference type="EMBL" id="JAZHXJ010001966">
    <property type="protein sequence ID" value="KAL1842296.1"/>
    <property type="molecule type" value="Genomic_DNA"/>
</dbReference>
<dbReference type="Proteomes" id="UP001586593">
    <property type="component" value="Unassembled WGS sequence"/>
</dbReference>
<proteinExistence type="predicted"/>
<evidence type="ECO:0000256" key="1">
    <source>
        <dbReference type="SAM" id="MobiDB-lite"/>
    </source>
</evidence>
<accession>A0ABR3VN15</accession>
<keyword evidence="3" id="KW-1185">Reference proteome</keyword>